<evidence type="ECO:0000256" key="8">
    <source>
        <dbReference type="ARBA" id="ARBA00023166"/>
    </source>
</evidence>
<evidence type="ECO:0000256" key="7">
    <source>
        <dbReference type="ARBA" id="ARBA00023098"/>
    </source>
</evidence>
<dbReference type="AlphaFoldDB" id="A0A2T3JPS4"/>
<reference evidence="18 19" key="1">
    <citation type="submission" date="2018-01" db="EMBL/GenBank/DDBJ databases">
        <title>Whole genome sequencing of Histamine producing bacteria.</title>
        <authorList>
            <person name="Butler K."/>
        </authorList>
    </citation>
    <scope>NUCLEOTIDE SEQUENCE [LARGE SCALE GENOMIC DNA]</scope>
    <source>
        <strain evidence="18 19">JCM 12947</strain>
    </source>
</reference>
<dbReference type="Pfam" id="PF05199">
    <property type="entry name" value="GMC_oxred_C"/>
    <property type="match status" value="1"/>
</dbReference>
<sequence>MSQFDFDNIVVGSGFGGAVSALRLTEKGYRVLVLEKGKRYEAQDFAKSNWRINKFLWIPWLGLRGPLQVAFTRKLSVVYSAGVGGGSLVYGNTHLVPDDKVFNSPLWSDIHDDWQLRLKPYYALAQRMIGLQQNVWEGEADKTLKQVAQELGCGDTYTTVYSGLLYPEDHDVFGSEPNESTLGADRGDPYFNGEGPKRNSCNYCGNCMVGCRNNAKNTLDKNYLYFAERNGAEIRAESKVTRIEPIANDAGLQDGSAGYVITVEEGMGLIGRKKYTITTHGLTLSAGVLGSIPLLLKMRDVDKTLPNISTELGRQVMTNSETLLTVNDRHDRMPSVDQSLGTAITSMIHPDDETKIQVVRYGATNDASWITVPNIPLTSKHAGIPRVVTMLGNMVRHPITTLRVMNPVGKAKRGVWLLVMQTAHSYIHLEMRKPWYYLFLKNTWVPTQYADDEKLRSYFPIAQKVAEMYCKITGGDAANLLPEVVAGTPLTAHMMGGARIGNSAENAVIDDSGEVFGYQNLRVLDGSIIPGNLGVNPSLTILALTEHAMALLPVFNEERANAITPVVFAPALTRNPSAYQGEGVLHQQAVQDSNMD</sequence>
<dbReference type="InterPro" id="IPR052542">
    <property type="entry name" value="Cholesterol_Oxidase"/>
</dbReference>
<feature type="domain" description="Glucose-methanol-choline oxidoreductase C-terminal" evidence="17">
    <location>
        <begin position="491"/>
        <end position="544"/>
    </location>
</feature>
<evidence type="ECO:0000256" key="5">
    <source>
        <dbReference type="ARBA" id="ARBA00022827"/>
    </source>
</evidence>
<dbReference type="OrthoDB" id="9787779at2"/>
<dbReference type="InterPro" id="IPR007867">
    <property type="entry name" value="GMC_OxRtase_C"/>
</dbReference>
<accession>A0A2T3JPS4</accession>
<feature type="domain" description="Glucose-methanol-choline oxidoreductase N-terminal" evidence="16">
    <location>
        <begin position="199"/>
        <end position="296"/>
    </location>
</feature>
<comment type="pathway">
    <text evidence="12">Steroid metabolism; cholesterol degradation.</text>
</comment>
<dbReference type="InterPro" id="IPR036188">
    <property type="entry name" value="FAD/NAD-bd_sf"/>
</dbReference>
<evidence type="ECO:0000256" key="2">
    <source>
        <dbReference type="ARBA" id="ARBA00010790"/>
    </source>
</evidence>
<dbReference type="EC" id="5.3.3.1" evidence="11"/>
<evidence type="ECO:0000256" key="6">
    <source>
        <dbReference type="ARBA" id="ARBA00023002"/>
    </source>
</evidence>
<evidence type="ECO:0000256" key="12">
    <source>
        <dbReference type="ARBA" id="ARBA00049645"/>
    </source>
</evidence>
<dbReference type="SUPFAM" id="SSF51905">
    <property type="entry name" value="FAD/NAD(P)-binding domain"/>
    <property type="match status" value="1"/>
</dbReference>
<protein>
    <recommendedName>
        <fullName evidence="14">Cholesterol oxidase</fullName>
        <ecNumber evidence="13">1.1.3.6</ecNumber>
        <ecNumber evidence="11">5.3.3.1</ecNumber>
    </recommendedName>
    <alternativeName>
        <fullName evidence="15">Cholesterol isomerase</fullName>
    </alternativeName>
</protein>
<dbReference type="PANTHER" id="PTHR47470:SF1">
    <property type="entry name" value="FAD-DEPENDENT OXIDOREDUCTASE 2 FAD BINDING DOMAIN-CONTAINING PROTEIN"/>
    <property type="match status" value="1"/>
</dbReference>
<evidence type="ECO:0000259" key="16">
    <source>
        <dbReference type="Pfam" id="PF00732"/>
    </source>
</evidence>
<dbReference type="Pfam" id="PF00732">
    <property type="entry name" value="GMC_oxred_N"/>
    <property type="match status" value="1"/>
</dbReference>
<keyword evidence="9" id="KW-0753">Steroid metabolism</keyword>
<dbReference type="InterPro" id="IPR000172">
    <property type="entry name" value="GMC_OxRdtase_N"/>
</dbReference>
<keyword evidence="7" id="KW-0443">Lipid metabolism</keyword>
<evidence type="ECO:0000256" key="15">
    <source>
        <dbReference type="ARBA" id="ARBA00049778"/>
    </source>
</evidence>
<dbReference type="PANTHER" id="PTHR47470">
    <property type="entry name" value="CHOLESTEROL OXIDASE"/>
    <property type="match status" value="1"/>
</dbReference>
<evidence type="ECO:0000256" key="11">
    <source>
        <dbReference type="ARBA" id="ARBA00038856"/>
    </source>
</evidence>
<evidence type="ECO:0000256" key="4">
    <source>
        <dbReference type="ARBA" id="ARBA00022630"/>
    </source>
</evidence>
<organism evidence="18 19">
    <name type="scientific">Photobacterium frigidiphilum</name>
    <dbReference type="NCBI Taxonomy" id="264736"/>
    <lineage>
        <taxon>Bacteria</taxon>
        <taxon>Pseudomonadati</taxon>
        <taxon>Pseudomonadota</taxon>
        <taxon>Gammaproteobacteria</taxon>
        <taxon>Vibrionales</taxon>
        <taxon>Vibrionaceae</taxon>
        <taxon>Photobacterium</taxon>
    </lineage>
</organism>
<name>A0A2T3JPS4_9GAMM</name>
<evidence type="ECO:0000256" key="10">
    <source>
        <dbReference type="ARBA" id="ARBA00023235"/>
    </source>
</evidence>
<evidence type="ECO:0000256" key="14">
    <source>
        <dbReference type="ARBA" id="ARBA00049744"/>
    </source>
</evidence>
<proteinExistence type="inferred from homology"/>
<evidence type="ECO:0000256" key="9">
    <source>
        <dbReference type="ARBA" id="ARBA00023221"/>
    </source>
</evidence>
<keyword evidence="5" id="KW-0274">FAD</keyword>
<keyword evidence="10" id="KW-0413">Isomerase</keyword>
<comment type="cofactor">
    <cofactor evidence="1">
        <name>FAD</name>
        <dbReference type="ChEBI" id="CHEBI:57692"/>
    </cofactor>
</comment>
<keyword evidence="6" id="KW-0560">Oxidoreductase</keyword>
<dbReference type="GO" id="GO:0016995">
    <property type="term" value="F:cholesterol oxidase activity"/>
    <property type="evidence" value="ECO:0007669"/>
    <property type="project" value="UniProtKB-EC"/>
</dbReference>
<keyword evidence="4" id="KW-0285">Flavoprotein</keyword>
<keyword evidence="8" id="KW-1207">Sterol metabolism</keyword>
<keyword evidence="3" id="KW-0153">Cholesterol metabolism</keyword>
<dbReference type="Pfam" id="PF13450">
    <property type="entry name" value="NAD_binding_8"/>
    <property type="match status" value="1"/>
</dbReference>
<comment type="similarity">
    <text evidence="2">Belongs to the GMC oxidoreductase family.</text>
</comment>
<dbReference type="GO" id="GO:0008203">
    <property type="term" value="P:cholesterol metabolic process"/>
    <property type="evidence" value="ECO:0007669"/>
    <property type="project" value="UniProtKB-KW"/>
</dbReference>
<dbReference type="GO" id="GO:0004769">
    <property type="term" value="F:steroid Delta-isomerase activity"/>
    <property type="evidence" value="ECO:0007669"/>
    <property type="project" value="UniProtKB-EC"/>
</dbReference>
<evidence type="ECO:0000256" key="13">
    <source>
        <dbReference type="ARBA" id="ARBA00049723"/>
    </source>
</evidence>
<dbReference type="RefSeq" id="WP_107241449.1">
    <property type="nucleotide sequence ID" value="NZ_JBALVU010000077.1"/>
</dbReference>
<dbReference type="Gene3D" id="3.50.50.60">
    <property type="entry name" value="FAD/NAD(P)-binding domain"/>
    <property type="match status" value="3"/>
</dbReference>
<comment type="caution">
    <text evidence="18">The sequence shown here is derived from an EMBL/GenBank/DDBJ whole genome shotgun (WGS) entry which is preliminary data.</text>
</comment>
<dbReference type="Proteomes" id="UP000240987">
    <property type="component" value="Unassembled WGS sequence"/>
</dbReference>
<dbReference type="GO" id="GO:0050660">
    <property type="term" value="F:flavin adenine dinucleotide binding"/>
    <property type="evidence" value="ECO:0007669"/>
    <property type="project" value="InterPro"/>
</dbReference>
<dbReference type="EC" id="1.1.3.6" evidence="13"/>
<evidence type="ECO:0000313" key="19">
    <source>
        <dbReference type="Proteomes" id="UP000240987"/>
    </source>
</evidence>
<evidence type="ECO:0000256" key="1">
    <source>
        <dbReference type="ARBA" id="ARBA00001974"/>
    </source>
</evidence>
<dbReference type="EMBL" id="PYMJ01000002">
    <property type="protein sequence ID" value="PSU51061.1"/>
    <property type="molecule type" value="Genomic_DNA"/>
</dbReference>
<gene>
    <name evidence="18" type="ORF">C9J12_03615</name>
</gene>
<keyword evidence="19" id="KW-1185">Reference proteome</keyword>
<evidence type="ECO:0000313" key="18">
    <source>
        <dbReference type="EMBL" id="PSU51061.1"/>
    </source>
</evidence>
<evidence type="ECO:0000256" key="3">
    <source>
        <dbReference type="ARBA" id="ARBA00022548"/>
    </source>
</evidence>
<evidence type="ECO:0000259" key="17">
    <source>
        <dbReference type="Pfam" id="PF05199"/>
    </source>
</evidence>